<feature type="transmembrane region" description="Helical" evidence="6">
    <location>
        <begin position="219"/>
        <end position="237"/>
    </location>
</feature>
<keyword evidence="2 6" id="KW-0812">Transmembrane</keyword>
<protein>
    <recommendedName>
        <fullName evidence="9">Major facilitator superfamily (MFS) profile domain-containing protein</fullName>
    </recommendedName>
</protein>
<organism evidence="7 8">
    <name type="scientific">Aspergillus calidoustus</name>
    <dbReference type="NCBI Taxonomy" id="454130"/>
    <lineage>
        <taxon>Eukaryota</taxon>
        <taxon>Fungi</taxon>
        <taxon>Dikarya</taxon>
        <taxon>Ascomycota</taxon>
        <taxon>Pezizomycotina</taxon>
        <taxon>Eurotiomycetes</taxon>
        <taxon>Eurotiomycetidae</taxon>
        <taxon>Eurotiales</taxon>
        <taxon>Aspergillaceae</taxon>
        <taxon>Aspergillus</taxon>
        <taxon>Aspergillus subgen. Nidulantes</taxon>
    </lineage>
</organism>
<dbReference type="InterPro" id="IPR011701">
    <property type="entry name" value="MFS"/>
</dbReference>
<feature type="compositionally biased region" description="Acidic residues" evidence="5">
    <location>
        <begin position="474"/>
        <end position="497"/>
    </location>
</feature>
<feature type="transmembrane region" description="Helical" evidence="6">
    <location>
        <begin position="346"/>
        <end position="367"/>
    </location>
</feature>
<dbReference type="PANTHER" id="PTHR23507">
    <property type="entry name" value="ZGC:174356"/>
    <property type="match status" value="1"/>
</dbReference>
<reference evidence="8" key="1">
    <citation type="journal article" date="2016" name="Genome Announc.">
        <title>Draft genome sequences of fungus Aspergillus calidoustus.</title>
        <authorList>
            <person name="Horn F."/>
            <person name="Linde J."/>
            <person name="Mattern D.J."/>
            <person name="Walther G."/>
            <person name="Guthke R."/>
            <person name="Scherlach K."/>
            <person name="Martin K."/>
            <person name="Brakhage A.A."/>
            <person name="Petzke L."/>
            <person name="Valiante V."/>
        </authorList>
    </citation>
    <scope>NUCLEOTIDE SEQUENCE [LARGE SCALE GENOMIC DNA]</scope>
    <source>
        <strain evidence="8">SF006504</strain>
    </source>
</reference>
<keyword evidence="3 6" id="KW-1133">Transmembrane helix</keyword>
<keyword evidence="8" id="KW-1185">Reference proteome</keyword>
<dbReference type="Proteomes" id="UP000054771">
    <property type="component" value="Unassembled WGS sequence"/>
</dbReference>
<evidence type="ECO:0000256" key="2">
    <source>
        <dbReference type="ARBA" id="ARBA00022692"/>
    </source>
</evidence>
<feature type="transmembrane region" description="Helical" evidence="6">
    <location>
        <begin position="126"/>
        <end position="143"/>
    </location>
</feature>
<evidence type="ECO:0000256" key="5">
    <source>
        <dbReference type="SAM" id="MobiDB-lite"/>
    </source>
</evidence>
<dbReference type="OMA" id="ISPWIPC"/>
<name>A0A0U5FTQ6_ASPCI</name>
<gene>
    <name evidence="7" type="ORF">ASPCAL01614</name>
</gene>
<dbReference type="AlphaFoldDB" id="A0A0U5FTQ6"/>
<dbReference type="InterPro" id="IPR036259">
    <property type="entry name" value="MFS_trans_sf"/>
</dbReference>
<evidence type="ECO:0000256" key="3">
    <source>
        <dbReference type="ARBA" id="ARBA00022989"/>
    </source>
</evidence>
<dbReference type="GO" id="GO:0016020">
    <property type="term" value="C:membrane"/>
    <property type="evidence" value="ECO:0007669"/>
    <property type="project" value="UniProtKB-SubCell"/>
</dbReference>
<evidence type="ECO:0000256" key="4">
    <source>
        <dbReference type="ARBA" id="ARBA00023136"/>
    </source>
</evidence>
<dbReference type="SUPFAM" id="SSF103473">
    <property type="entry name" value="MFS general substrate transporter"/>
    <property type="match status" value="1"/>
</dbReference>
<feature type="transmembrane region" description="Helical" evidence="6">
    <location>
        <begin position="310"/>
        <end position="334"/>
    </location>
</feature>
<keyword evidence="4 6" id="KW-0472">Membrane</keyword>
<feature type="transmembrane region" description="Helical" evidence="6">
    <location>
        <begin position="155"/>
        <end position="180"/>
    </location>
</feature>
<dbReference type="Pfam" id="PF07690">
    <property type="entry name" value="MFS_1"/>
    <property type="match status" value="1"/>
</dbReference>
<feature type="transmembrane region" description="Helical" evidence="6">
    <location>
        <begin position="192"/>
        <end position="213"/>
    </location>
</feature>
<evidence type="ECO:0000256" key="1">
    <source>
        <dbReference type="ARBA" id="ARBA00004141"/>
    </source>
</evidence>
<feature type="transmembrane region" description="Helical" evidence="6">
    <location>
        <begin position="272"/>
        <end position="290"/>
    </location>
</feature>
<feature type="transmembrane region" description="Helical" evidence="6">
    <location>
        <begin position="373"/>
        <end position="396"/>
    </location>
</feature>
<sequence>MPPHYLHLTRHHRIMIQRQEIFQRVWSFIRNPPTLLFIFCLVTLLELEESVQRAPTIRLLENAICQRYYRDKQLDGPVDEFMCKEDSIQVKLAHVRGLLSFFDSLPLLIFGPAFGKIADKRGRRPAFALAVFGLLCSLGWIYMTCASWKHIPVEVVWVSSLFRIIGGGPAIAIAMCLTMVSDLSSEANRSNSFYRVYSAVLVTDLIGPLITYSTLKHSLWLPYLVCALALLLTGPIVQYMPETLLVRPEDDEEETPFEAVGVKKYIRFLKDLRILVGVATVFLVQFRSNTIEILLPYTSVRFGLEIGESATLLSLVSAVNLVVFLVILPAATSVLKKRAGWSTTTINIYVARVSSALLVSGAVILSAASTLGFVILALIVYAAGFGVRLSILAVLTSFVNSARDTGQLYTLVATTDAIAHMIASPLLQSVWSRALKLGGRWIVLPFLVLTGIFFVAFLISCALTEKPVMLGGGDGEEEVDESQEPLLSGEDDDDDDN</sequence>
<dbReference type="Gene3D" id="1.20.1250.20">
    <property type="entry name" value="MFS general substrate transporter like domains"/>
    <property type="match status" value="1"/>
</dbReference>
<evidence type="ECO:0000313" key="7">
    <source>
        <dbReference type="EMBL" id="CEL02039.1"/>
    </source>
</evidence>
<accession>A0A0U5FTQ6</accession>
<evidence type="ECO:0000256" key="6">
    <source>
        <dbReference type="SAM" id="Phobius"/>
    </source>
</evidence>
<evidence type="ECO:0008006" key="9">
    <source>
        <dbReference type="Google" id="ProtNLM"/>
    </source>
</evidence>
<proteinExistence type="predicted"/>
<dbReference type="EMBL" id="CDMC01000001">
    <property type="protein sequence ID" value="CEL02039.1"/>
    <property type="molecule type" value="Genomic_DNA"/>
</dbReference>
<dbReference type="PANTHER" id="PTHR23507:SF1">
    <property type="entry name" value="FI18259P1-RELATED"/>
    <property type="match status" value="1"/>
</dbReference>
<comment type="subcellular location">
    <subcellularLocation>
        <location evidence="1">Membrane</location>
        <topology evidence="1">Multi-pass membrane protein</topology>
    </subcellularLocation>
</comment>
<feature type="region of interest" description="Disordered" evidence="5">
    <location>
        <begin position="472"/>
        <end position="497"/>
    </location>
</feature>
<feature type="transmembrane region" description="Helical" evidence="6">
    <location>
        <begin position="408"/>
        <end position="427"/>
    </location>
</feature>
<dbReference type="OrthoDB" id="194139at2759"/>
<dbReference type="GO" id="GO:0022857">
    <property type="term" value="F:transmembrane transporter activity"/>
    <property type="evidence" value="ECO:0007669"/>
    <property type="project" value="InterPro"/>
</dbReference>
<feature type="transmembrane region" description="Helical" evidence="6">
    <location>
        <begin position="439"/>
        <end position="463"/>
    </location>
</feature>
<evidence type="ECO:0000313" key="8">
    <source>
        <dbReference type="Proteomes" id="UP000054771"/>
    </source>
</evidence>